<comment type="caution">
    <text evidence="2">The sequence shown here is derived from an EMBL/GenBank/DDBJ whole genome shotgun (WGS) entry which is preliminary data.</text>
</comment>
<name>A0A0P8ACG7_9EURY</name>
<evidence type="ECO:0000313" key="3">
    <source>
        <dbReference type="Proteomes" id="UP000050360"/>
    </source>
</evidence>
<evidence type="ECO:0000256" key="1">
    <source>
        <dbReference type="SAM" id="MobiDB-lite"/>
    </source>
</evidence>
<accession>A0A0P8ACG7</accession>
<organism evidence="2 3">
    <name type="scientific">Candidatus Methanoperedens nitratireducens</name>
    <dbReference type="NCBI Taxonomy" id="1392998"/>
    <lineage>
        <taxon>Archaea</taxon>
        <taxon>Methanobacteriati</taxon>
        <taxon>Methanobacteriota</taxon>
        <taxon>Stenosarchaea group</taxon>
        <taxon>Methanomicrobia</taxon>
        <taxon>Methanosarcinales</taxon>
        <taxon>ANME-2 cluster</taxon>
        <taxon>Candidatus Methanoperedentaceae</taxon>
        <taxon>Candidatus Methanoperedens</taxon>
    </lineage>
</organism>
<feature type="region of interest" description="Disordered" evidence="1">
    <location>
        <begin position="1"/>
        <end position="33"/>
    </location>
</feature>
<protein>
    <submittedName>
        <fullName evidence="2">Uncharacterized protein</fullName>
    </submittedName>
</protein>
<dbReference type="EMBL" id="LKCM01000085">
    <property type="protein sequence ID" value="KPQ44454.1"/>
    <property type="molecule type" value="Genomic_DNA"/>
</dbReference>
<sequence>RQTTDYPGSHDGYEESDSTEDWGEPDSMTQTGTIAKDSYVPGNLYGETWELTWTRNHVWRHTYWVTESCGKDCTKQVPHYNYMTTTDSRMDRVAITLKAVENSNTNINLDFAGKSLASKNDLFGTYVSKDVTYGYGLTLLNGVDYIDPNLEPAYLQYRDFFDSNKISNLKNMDLNGDTDKKSFTVDEPAWVSEEAQYAVDDIMNG</sequence>
<gene>
    <name evidence="2" type="ORF">MPEBLZ_00974</name>
</gene>
<feature type="non-terminal residue" evidence="2">
    <location>
        <position position="1"/>
    </location>
</feature>
<proteinExistence type="predicted"/>
<dbReference type="AlphaFoldDB" id="A0A0P8ACG7"/>
<feature type="compositionally biased region" description="Acidic residues" evidence="1">
    <location>
        <begin position="14"/>
        <end position="24"/>
    </location>
</feature>
<reference evidence="2 3" key="1">
    <citation type="submission" date="2015-09" db="EMBL/GenBank/DDBJ databases">
        <title>A metagenomics-based metabolic model of nitrate-dependent anaerobic oxidation of methane by Methanoperedens-like archaea.</title>
        <authorList>
            <person name="Arshad A."/>
            <person name="Speth D.R."/>
            <person name="De Graaf R.M."/>
            <person name="Op Den Camp H.J."/>
            <person name="Jetten M.S."/>
            <person name="Welte C.U."/>
        </authorList>
    </citation>
    <scope>NUCLEOTIDE SEQUENCE [LARGE SCALE GENOMIC DNA]</scope>
</reference>
<dbReference type="Proteomes" id="UP000050360">
    <property type="component" value="Unassembled WGS sequence"/>
</dbReference>
<evidence type="ECO:0000313" key="2">
    <source>
        <dbReference type="EMBL" id="KPQ44454.1"/>
    </source>
</evidence>